<protein>
    <recommendedName>
        <fullName evidence="2">leucine--tRNA ligase</fullName>
        <ecNumber evidence="2">6.1.1.4</ecNumber>
    </recommendedName>
</protein>
<sequence length="601" mass="68242">MQRNWIGKKEGAKVRFKILDDRFQIKELEVFTTRIDTINGVTFVVIAPELAKQWIKAGWKANSEVEEYVAVALAKSEQARLEEAKEKTGVATGIMAENPVNKEKVPVWVADYVLEGVGTGAVMGVPQYDERDLAFAQKYDLPVRDLPLDDYAQILERLAKEGVAKQETHYHLRDWVFSRQRYWGEPIPLVYCDKCGDENGVVALPETELPLTLPNLESYEPTDTGESPLSRVAEWVECKCPKCGGKARRETDTMPNWAGSCWYFLAFPFWVSENSEHSDNSENSDSQKIQKSTKRILEEYKSKSKTPYADFWREVAKPAIDKWGPVDWYLGGAEHAVLHLLYARFWVKVFLDRGLLDFAEPFLRLRSVGMVLATDGKKMSKSLGNVINPDNVAKKYGSDAVRLYEMFMGPWDQAISWDTRSLVGQQRFVERIVETAAKTGAKTSPKLLAELTKLAEKVTRGILEQKFNTAIAGMMELINLWKNNDLVMSQNDGQKFAQLLCPFAPQTAQKVWEMMKGEGQVEKSHWPEFAEGLVTEAVPVTMVVQVNGKLRATIEMSKQESAKQDEVLRQVMKEEKVKKWLTKGEPKRIVFVPGRLINLVS</sequence>
<dbReference type="Gene3D" id="3.40.50.620">
    <property type="entry name" value="HUPs"/>
    <property type="match status" value="1"/>
</dbReference>
<keyword evidence="3" id="KW-0436">Ligase</keyword>
<comment type="catalytic activity">
    <reaction evidence="8">
        <text>tRNA(Leu) + L-leucine + ATP = L-leucyl-tRNA(Leu) + AMP + diphosphate</text>
        <dbReference type="Rhea" id="RHEA:11688"/>
        <dbReference type="Rhea" id="RHEA-COMP:9613"/>
        <dbReference type="Rhea" id="RHEA-COMP:9622"/>
        <dbReference type="ChEBI" id="CHEBI:30616"/>
        <dbReference type="ChEBI" id="CHEBI:33019"/>
        <dbReference type="ChEBI" id="CHEBI:57427"/>
        <dbReference type="ChEBI" id="CHEBI:78442"/>
        <dbReference type="ChEBI" id="CHEBI:78494"/>
        <dbReference type="ChEBI" id="CHEBI:456215"/>
        <dbReference type="EC" id="6.1.1.4"/>
    </reaction>
</comment>
<evidence type="ECO:0000313" key="12">
    <source>
        <dbReference type="EMBL" id="OGD85177.1"/>
    </source>
</evidence>
<evidence type="ECO:0000256" key="8">
    <source>
        <dbReference type="ARBA" id="ARBA00047469"/>
    </source>
</evidence>
<dbReference type="GO" id="GO:0005524">
    <property type="term" value="F:ATP binding"/>
    <property type="evidence" value="ECO:0007669"/>
    <property type="project" value="UniProtKB-KW"/>
</dbReference>
<dbReference type="EC" id="6.1.1.4" evidence="2"/>
<evidence type="ECO:0000259" key="11">
    <source>
        <dbReference type="Pfam" id="PF13603"/>
    </source>
</evidence>
<name>A0A1F5FZZ7_9BACT</name>
<evidence type="ECO:0000256" key="7">
    <source>
        <dbReference type="ARBA" id="ARBA00023146"/>
    </source>
</evidence>
<evidence type="ECO:0000256" key="6">
    <source>
        <dbReference type="ARBA" id="ARBA00022917"/>
    </source>
</evidence>
<feature type="domain" description="Leucyl-tRNA synthetase editing" evidence="11">
    <location>
        <begin position="3"/>
        <end position="145"/>
    </location>
</feature>
<keyword evidence="4" id="KW-0547">Nucleotide-binding</keyword>
<dbReference type="GO" id="GO:0004823">
    <property type="term" value="F:leucine-tRNA ligase activity"/>
    <property type="evidence" value="ECO:0007669"/>
    <property type="project" value="UniProtKB-EC"/>
</dbReference>
<dbReference type="Proteomes" id="UP000177921">
    <property type="component" value="Unassembled WGS sequence"/>
</dbReference>
<keyword evidence="5" id="KW-0067">ATP-binding</keyword>
<comment type="caution">
    <text evidence="12">The sequence shown here is derived from an EMBL/GenBank/DDBJ whole genome shotgun (WGS) entry which is preliminary data.</text>
</comment>
<reference evidence="12 13" key="1">
    <citation type="journal article" date="2016" name="Nat. Commun.">
        <title>Thousands of microbial genomes shed light on interconnected biogeochemical processes in an aquifer system.</title>
        <authorList>
            <person name="Anantharaman K."/>
            <person name="Brown C.T."/>
            <person name="Hug L.A."/>
            <person name="Sharon I."/>
            <person name="Castelle C.J."/>
            <person name="Probst A.J."/>
            <person name="Thomas B.C."/>
            <person name="Singh A."/>
            <person name="Wilkins M.J."/>
            <person name="Karaoz U."/>
            <person name="Brodie E.L."/>
            <person name="Williams K.H."/>
            <person name="Hubbard S.S."/>
            <person name="Banfield J.F."/>
        </authorList>
    </citation>
    <scope>NUCLEOTIDE SEQUENCE [LARGE SCALE GENOMIC DNA]</scope>
</reference>
<keyword evidence="7" id="KW-0030">Aminoacyl-tRNA synthetase</keyword>
<dbReference type="Gene3D" id="3.90.740.10">
    <property type="entry name" value="Valyl/Leucyl/Isoleucyl-tRNA synthetase, editing domain"/>
    <property type="match status" value="1"/>
</dbReference>
<gene>
    <name evidence="12" type="ORF">A2618_00480</name>
</gene>
<dbReference type="GO" id="GO:0006429">
    <property type="term" value="P:leucyl-tRNA aminoacylation"/>
    <property type="evidence" value="ECO:0007669"/>
    <property type="project" value="InterPro"/>
</dbReference>
<dbReference type="GO" id="GO:0005829">
    <property type="term" value="C:cytosol"/>
    <property type="evidence" value="ECO:0007669"/>
    <property type="project" value="TreeGrafter"/>
</dbReference>
<dbReference type="Gene3D" id="1.10.730.10">
    <property type="entry name" value="Isoleucyl-tRNA Synthetase, Domain 1"/>
    <property type="match status" value="1"/>
</dbReference>
<dbReference type="SUPFAM" id="SSF50677">
    <property type="entry name" value="ValRS/IleRS/LeuRS editing domain"/>
    <property type="match status" value="1"/>
</dbReference>
<dbReference type="InterPro" id="IPR009080">
    <property type="entry name" value="tRNAsynth_Ia_anticodon-bd"/>
</dbReference>
<feature type="domain" description="Methionyl/Valyl/Leucyl/Isoleucyl-tRNA synthetase anticodon-binding" evidence="10">
    <location>
        <begin position="447"/>
        <end position="562"/>
    </location>
</feature>
<evidence type="ECO:0000256" key="1">
    <source>
        <dbReference type="ARBA" id="ARBA00005594"/>
    </source>
</evidence>
<dbReference type="AlphaFoldDB" id="A0A1F5FZZ7"/>
<evidence type="ECO:0000256" key="4">
    <source>
        <dbReference type="ARBA" id="ARBA00022741"/>
    </source>
</evidence>
<dbReference type="FunFam" id="1.10.730.10:FF:000002">
    <property type="entry name" value="Leucine--tRNA ligase"/>
    <property type="match status" value="1"/>
</dbReference>
<dbReference type="Pfam" id="PF00133">
    <property type="entry name" value="tRNA-synt_1"/>
    <property type="match status" value="1"/>
</dbReference>
<dbReference type="PANTHER" id="PTHR43740">
    <property type="entry name" value="LEUCYL-TRNA SYNTHETASE"/>
    <property type="match status" value="1"/>
</dbReference>
<dbReference type="Pfam" id="PF08264">
    <property type="entry name" value="Anticodon_1"/>
    <property type="match status" value="1"/>
</dbReference>
<evidence type="ECO:0000259" key="10">
    <source>
        <dbReference type="Pfam" id="PF08264"/>
    </source>
</evidence>
<dbReference type="InterPro" id="IPR014729">
    <property type="entry name" value="Rossmann-like_a/b/a_fold"/>
</dbReference>
<organism evidence="12 13">
    <name type="scientific">Candidatus Collierbacteria bacterium RIFOXYD1_FULL_46_26</name>
    <dbReference type="NCBI Taxonomy" id="1817732"/>
    <lineage>
        <taxon>Bacteria</taxon>
        <taxon>Candidatus Collieribacteriota</taxon>
    </lineage>
</organism>
<dbReference type="PANTHER" id="PTHR43740:SF2">
    <property type="entry name" value="LEUCINE--TRNA LIGASE, MITOCHONDRIAL"/>
    <property type="match status" value="1"/>
</dbReference>
<dbReference type="SUPFAM" id="SSF52374">
    <property type="entry name" value="Nucleotidylyl transferase"/>
    <property type="match status" value="1"/>
</dbReference>
<evidence type="ECO:0000256" key="2">
    <source>
        <dbReference type="ARBA" id="ARBA00013164"/>
    </source>
</evidence>
<dbReference type="InterPro" id="IPR013155">
    <property type="entry name" value="M/V/L/I-tRNA-synth_anticd-bd"/>
</dbReference>
<evidence type="ECO:0000259" key="9">
    <source>
        <dbReference type="Pfam" id="PF00133"/>
    </source>
</evidence>
<dbReference type="Gene3D" id="3.10.20.590">
    <property type="match status" value="1"/>
</dbReference>
<evidence type="ECO:0000256" key="5">
    <source>
        <dbReference type="ARBA" id="ARBA00022840"/>
    </source>
</evidence>
<dbReference type="InterPro" id="IPR009008">
    <property type="entry name" value="Val/Leu/Ile-tRNA-synth_edit"/>
</dbReference>
<accession>A0A1F5FZZ7</accession>
<dbReference type="EMBL" id="MFAR01000011">
    <property type="protein sequence ID" value="OGD85177.1"/>
    <property type="molecule type" value="Genomic_DNA"/>
</dbReference>
<dbReference type="SUPFAM" id="SSF47323">
    <property type="entry name" value="Anticodon-binding domain of a subclass of class I aminoacyl-tRNA synthetases"/>
    <property type="match status" value="1"/>
</dbReference>
<dbReference type="GO" id="GO:0002161">
    <property type="term" value="F:aminoacyl-tRNA deacylase activity"/>
    <property type="evidence" value="ECO:0007669"/>
    <property type="project" value="InterPro"/>
</dbReference>
<dbReference type="InterPro" id="IPR002300">
    <property type="entry name" value="aa-tRNA-synth_Ia"/>
</dbReference>
<evidence type="ECO:0000313" key="13">
    <source>
        <dbReference type="Proteomes" id="UP000177921"/>
    </source>
</evidence>
<dbReference type="Pfam" id="PF13603">
    <property type="entry name" value="tRNA-synt_1_2"/>
    <property type="match status" value="1"/>
</dbReference>
<proteinExistence type="inferred from homology"/>
<comment type="similarity">
    <text evidence="1">Belongs to the class-I aminoacyl-tRNA synthetase family.</text>
</comment>
<dbReference type="InterPro" id="IPR025709">
    <property type="entry name" value="Leu_tRNA-synth_edit"/>
</dbReference>
<dbReference type="InterPro" id="IPR002302">
    <property type="entry name" value="Leu-tRNA-ligase"/>
</dbReference>
<feature type="domain" description="Aminoacyl-tRNA synthetase class Ia" evidence="9">
    <location>
        <begin position="316"/>
        <end position="417"/>
    </location>
</feature>
<evidence type="ECO:0000256" key="3">
    <source>
        <dbReference type="ARBA" id="ARBA00022598"/>
    </source>
</evidence>
<keyword evidence="6" id="KW-0648">Protein biosynthesis</keyword>